<organism evidence="11 12">
    <name type="scientific">Candidatus Jidaibacter acanthamoebae</name>
    <dbReference type="NCBI Taxonomy" id="86105"/>
    <lineage>
        <taxon>Bacteria</taxon>
        <taxon>Pseudomonadati</taxon>
        <taxon>Pseudomonadota</taxon>
        <taxon>Alphaproteobacteria</taxon>
        <taxon>Rickettsiales</taxon>
        <taxon>Candidatus Midichloriaceae</taxon>
        <taxon>Candidatus Jidaibacter</taxon>
    </lineage>
</organism>
<feature type="domain" description="MacB-like periplasmic core" evidence="10">
    <location>
        <begin position="36"/>
        <end position="251"/>
    </location>
</feature>
<evidence type="ECO:0000256" key="6">
    <source>
        <dbReference type="ARBA" id="ARBA00022989"/>
    </source>
</evidence>
<sequence>MKTKKIINSMFKNYEIKIALRYLRSKRKEGFISVISAFSFVGIALGVATLIIVMAVMNGYEVELIKRILGINGHISVSSPYGKIEKYQELLSDIEKIPGVKFVAPQVIGQAMATNKENASGVLVRGMDGADLKRKPIMDSAIKAGSLSDYIEGKGIIIGTTLAQNLRVGVGSEVKLIAPSSDAIVIGAIPRMKTFKVIGIFDVGMYEYNSSTIFMPLNFAKKFFQYYDSVSDIEIIVDKLPQVERIKSEIATIQSGSLNIIDWSITHQNWINALKVERNVMFLILTLIIIVAAFNIISSLIMLVKEKTRSIAILRTVGMSKGSIIKIFILSGSVIGFVGTFSGAVIGVAFSLNIEKIRMFLESMTGLTLFDPVIYYLTQLPVDLEAHNVISVLLISLGLSFLATIYPAWKASKLMPAEALRYE</sequence>
<dbReference type="Pfam" id="PF02687">
    <property type="entry name" value="FtsX"/>
    <property type="match status" value="1"/>
</dbReference>
<keyword evidence="12" id="KW-1185">Reference proteome</keyword>
<dbReference type="InterPro" id="IPR003838">
    <property type="entry name" value="ABC3_permease_C"/>
</dbReference>
<feature type="transmembrane region" description="Helical" evidence="8">
    <location>
        <begin position="280"/>
        <end position="304"/>
    </location>
</feature>
<proteinExistence type="inferred from homology"/>
<evidence type="ECO:0000256" key="4">
    <source>
        <dbReference type="ARBA" id="ARBA00022475"/>
    </source>
</evidence>
<dbReference type="STRING" id="86105.NF27_HE00100"/>
<feature type="transmembrane region" description="Helical" evidence="8">
    <location>
        <begin position="31"/>
        <end position="57"/>
    </location>
</feature>
<gene>
    <name evidence="11" type="primary">lolE_2</name>
    <name evidence="11" type="ORF">NF27_HE00100</name>
</gene>
<name>A0A0C1MXK5_9RICK</name>
<feature type="transmembrane region" description="Helical" evidence="8">
    <location>
        <begin position="389"/>
        <end position="409"/>
    </location>
</feature>
<evidence type="ECO:0000256" key="2">
    <source>
        <dbReference type="ARBA" id="ARBA00005236"/>
    </source>
</evidence>
<comment type="subcellular location">
    <subcellularLocation>
        <location evidence="1">Cell membrane</location>
        <topology evidence="1">Multi-pass membrane protein</topology>
    </subcellularLocation>
</comment>
<evidence type="ECO:0000313" key="12">
    <source>
        <dbReference type="Proteomes" id="UP000031258"/>
    </source>
</evidence>
<evidence type="ECO:0000313" key="11">
    <source>
        <dbReference type="EMBL" id="KIE04621.1"/>
    </source>
</evidence>
<evidence type="ECO:0000256" key="1">
    <source>
        <dbReference type="ARBA" id="ARBA00004651"/>
    </source>
</evidence>
<evidence type="ECO:0000256" key="7">
    <source>
        <dbReference type="ARBA" id="ARBA00023136"/>
    </source>
</evidence>
<dbReference type="PANTHER" id="PTHR30489">
    <property type="entry name" value="LIPOPROTEIN-RELEASING SYSTEM TRANSMEMBRANE PROTEIN LOLE"/>
    <property type="match status" value="1"/>
</dbReference>
<evidence type="ECO:0000259" key="9">
    <source>
        <dbReference type="Pfam" id="PF02687"/>
    </source>
</evidence>
<dbReference type="InterPro" id="IPR025857">
    <property type="entry name" value="MacB_PCD"/>
</dbReference>
<dbReference type="NCBIfam" id="TIGR02212">
    <property type="entry name" value="lolCE"/>
    <property type="match status" value="1"/>
</dbReference>
<feature type="domain" description="ABC3 transporter permease C-terminal" evidence="9">
    <location>
        <begin position="283"/>
        <end position="414"/>
    </location>
</feature>
<dbReference type="GO" id="GO:0044874">
    <property type="term" value="P:lipoprotein localization to outer membrane"/>
    <property type="evidence" value="ECO:0007669"/>
    <property type="project" value="TreeGrafter"/>
</dbReference>
<evidence type="ECO:0000256" key="5">
    <source>
        <dbReference type="ARBA" id="ARBA00022692"/>
    </source>
</evidence>
<evidence type="ECO:0000256" key="8">
    <source>
        <dbReference type="SAM" id="Phobius"/>
    </source>
</evidence>
<dbReference type="Pfam" id="PF12704">
    <property type="entry name" value="MacB_PCD"/>
    <property type="match status" value="1"/>
</dbReference>
<comment type="similarity">
    <text evidence="2">Belongs to the ABC-4 integral membrane protein family. LolC/E subfamily.</text>
</comment>
<keyword evidence="7 8" id="KW-0472">Membrane</keyword>
<keyword evidence="4" id="KW-1003">Cell membrane</keyword>
<feature type="transmembrane region" description="Helical" evidence="8">
    <location>
        <begin position="325"/>
        <end position="351"/>
    </location>
</feature>
<keyword evidence="5 8" id="KW-0812">Transmembrane</keyword>
<evidence type="ECO:0000256" key="3">
    <source>
        <dbReference type="ARBA" id="ARBA00022448"/>
    </source>
</evidence>
<dbReference type="InterPro" id="IPR011925">
    <property type="entry name" value="LolCE_TM"/>
</dbReference>
<evidence type="ECO:0000259" key="10">
    <source>
        <dbReference type="Pfam" id="PF12704"/>
    </source>
</evidence>
<dbReference type="GO" id="GO:0098797">
    <property type="term" value="C:plasma membrane protein complex"/>
    <property type="evidence" value="ECO:0007669"/>
    <property type="project" value="TreeGrafter"/>
</dbReference>
<protein>
    <submittedName>
        <fullName evidence="11">Lipoprotein releasing system transmembrane protein</fullName>
    </submittedName>
</protein>
<keyword evidence="6 8" id="KW-1133">Transmembrane helix</keyword>
<dbReference type="AlphaFoldDB" id="A0A0C1MXK5"/>
<reference evidence="11 12" key="1">
    <citation type="submission" date="2014-11" db="EMBL/GenBank/DDBJ databases">
        <title>A Rickettsiales Symbiont of Amoebae With Ancient Features.</title>
        <authorList>
            <person name="Schulz F."/>
            <person name="Martijn J."/>
            <person name="Wascher F."/>
            <person name="Kostanjsek R."/>
            <person name="Ettema T.J."/>
            <person name="Horn M."/>
        </authorList>
    </citation>
    <scope>NUCLEOTIDE SEQUENCE [LARGE SCALE GENOMIC DNA]</scope>
    <source>
        <strain evidence="11 12">UWC36</strain>
    </source>
</reference>
<keyword evidence="11" id="KW-0449">Lipoprotein</keyword>
<comment type="caution">
    <text evidence="11">The sequence shown here is derived from an EMBL/GenBank/DDBJ whole genome shotgun (WGS) entry which is preliminary data.</text>
</comment>
<accession>A0A0C1MXK5</accession>
<keyword evidence="3" id="KW-0813">Transport</keyword>
<dbReference type="PANTHER" id="PTHR30489:SF0">
    <property type="entry name" value="LIPOPROTEIN-RELEASING SYSTEM TRANSMEMBRANE PROTEIN LOLE"/>
    <property type="match status" value="1"/>
</dbReference>
<dbReference type="EMBL" id="JSWE01000176">
    <property type="protein sequence ID" value="KIE04621.1"/>
    <property type="molecule type" value="Genomic_DNA"/>
</dbReference>
<dbReference type="GO" id="GO:0042953">
    <property type="term" value="P:lipoprotein transport"/>
    <property type="evidence" value="ECO:0007669"/>
    <property type="project" value="InterPro"/>
</dbReference>
<dbReference type="PATRIC" id="fig|86105.3.peg.1553"/>
<dbReference type="Proteomes" id="UP000031258">
    <property type="component" value="Unassembled WGS sequence"/>
</dbReference>
<dbReference type="InterPro" id="IPR051447">
    <property type="entry name" value="Lipoprotein-release_system"/>
</dbReference>